<dbReference type="OrthoDB" id="2210431at2759"/>
<dbReference type="Proteomes" id="UP000242414">
    <property type="component" value="Unassembled WGS sequence"/>
</dbReference>
<proteinExistence type="predicted"/>
<name>A0A1X0RFP9_RHIZD</name>
<dbReference type="VEuPathDB" id="FungiDB:BCV72DRAFT_196328"/>
<accession>A0A1X0RFP9</accession>
<dbReference type="EMBL" id="KV921862">
    <property type="protein sequence ID" value="ORE10847.1"/>
    <property type="molecule type" value="Genomic_DNA"/>
</dbReference>
<reference evidence="2" key="1">
    <citation type="journal article" date="2016" name="Proc. Natl. Acad. Sci. U.S.A.">
        <title>Lipid metabolic changes in an early divergent fungus govern the establishment of a mutualistic symbiosis with endobacteria.</title>
        <authorList>
            <person name="Lastovetsky O.A."/>
            <person name="Gaspar M.L."/>
            <person name="Mondo S.J."/>
            <person name="LaButti K.M."/>
            <person name="Sandor L."/>
            <person name="Grigoriev I.V."/>
            <person name="Henry S.A."/>
            <person name="Pawlowska T.E."/>
        </authorList>
    </citation>
    <scope>NUCLEOTIDE SEQUENCE [LARGE SCALE GENOMIC DNA]</scope>
    <source>
        <strain evidence="2">ATCC 52814</strain>
    </source>
</reference>
<sequence>LLPLRKMRFSSKLSLQQNDDKPIKSLKKKLGHDAVLVLGDWSAANVKFHESIRNKGFIQMLKQSGFNLYLINEYKASSLCPDCEGKLEKFKIIDNPRPYRRKDMHKDHSPNKLWNRDLAAVCNFKEIFMSLRETGEHPSCFRQTQPLSRPSHKRKSI</sequence>
<evidence type="ECO:0008006" key="3">
    <source>
        <dbReference type="Google" id="ProtNLM"/>
    </source>
</evidence>
<evidence type="ECO:0000313" key="2">
    <source>
        <dbReference type="EMBL" id="ORE10847.1"/>
    </source>
</evidence>
<evidence type="ECO:0000256" key="1">
    <source>
        <dbReference type="SAM" id="MobiDB-lite"/>
    </source>
</evidence>
<feature type="non-terminal residue" evidence="2">
    <location>
        <position position="1"/>
    </location>
</feature>
<dbReference type="AlphaFoldDB" id="A0A1X0RFP9"/>
<gene>
    <name evidence="2" type="ORF">BCV72DRAFT_196328</name>
</gene>
<protein>
    <recommendedName>
        <fullName evidence="3">Transposase</fullName>
    </recommendedName>
</protein>
<organism evidence="2">
    <name type="scientific">Rhizopus microsporus var. microsporus</name>
    <dbReference type="NCBI Taxonomy" id="86635"/>
    <lineage>
        <taxon>Eukaryota</taxon>
        <taxon>Fungi</taxon>
        <taxon>Fungi incertae sedis</taxon>
        <taxon>Mucoromycota</taxon>
        <taxon>Mucoromycotina</taxon>
        <taxon>Mucoromycetes</taxon>
        <taxon>Mucorales</taxon>
        <taxon>Mucorineae</taxon>
        <taxon>Rhizopodaceae</taxon>
        <taxon>Rhizopus</taxon>
    </lineage>
</organism>
<feature type="region of interest" description="Disordered" evidence="1">
    <location>
        <begin position="138"/>
        <end position="157"/>
    </location>
</feature>
<feature type="non-terminal residue" evidence="2">
    <location>
        <position position="157"/>
    </location>
</feature>